<evidence type="ECO:0000256" key="1">
    <source>
        <dbReference type="ARBA" id="ARBA00022448"/>
    </source>
</evidence>
<dbReference type="PROSITE" id="PS00211">
    <property type="entry name" value="ABC_TRANSPORTER_1"/>
    <property type="match status" value="1"/>
</dbReference>
<dbReference type="InterPro" id="IPR015854">
    <property type="entry name" value="ABC_transpr_LolD-like"/>
</dbReference>
<keyword evidence="3" id="KW-0067">ATP-binding</keyword>
<dbReference type="Gene3D" id="3.40.50.300">
    <property type="entry name" value="P-loop containing nucleotide triphosphate hydrolases"/>
    <property type="match status" value="1"/>
</dbReference>
<dbReference type="SMART" id="SM00382">
    <property type="entry name" value="AAA"/>
    <property type="match status" value="1"/>
</dbReference>
<accession>A0A2H0PZW0</accession>
<dbReference type="AlphaFoldDB" id="A0A2H0PZW0"/>
<evidence type="ECO:0000256" key="2">
    <source>
        <dbReference type="ARBA" id="ARBA00022741"/>
    </source>
</evidence>
<dbReference type="InterPro" id="IPR003439">
    <property type="entry name" value="ABC_transporter-like_ATP-bd"/>
</dbReference>
<dbReference type="PANTHER" id="PTHR24220">
    <property type="entry name" value="IMPORT ATP-BINDING PROTEIN"/>
    <property type="match status" value="1"/>
</dbReference>
<dbReference type="InterPro" id="IPR003593">
    <property type="entry name" value="AAA+_ATPase"/>
</dbReference>
<evidence type="ECO:0000313" key="5">
    <source>
        <dbReference type="EMBL" id="PIR27527.1"/>
    </source>
</evidence>
<protein>
    <recommendedName>
        <fullName evidence="4">ABC transporter domain-containing protein</fullName>
    </recommendedName>
</protein>
<dbReference type="PANTHER" id="PTHR24220:SF86">
    <property type="entry name" value="ABC TRANSPORTER ABCH.1"/>
    <property type="match status" value="1"/>
</dbReference>
<organism evidence="5 6">
    <name type="scientific">Candidatus Berkelbacteria bacterium CG11_big_fil_rev_8_21_14_0_20_42_15</name>
    <dbReference type="NCBI Taxonomy" id="1974517"/>
    <lineage>
        <taxon>Bacteria</taxon>
        <taxon>Candidatus Berkelbacteria</taxon>
    </lineage>
</organism>
<dbReference type="Proteomes" id="UP000231154">
    <property type="component" value="Unassembled WGS sequence"/>
</dbReference>
<dbReference type="CDD" id="cd03255">
    <property type="entry name" value="ABC_MJ0796_LolCDE_FtsE"/>
    <property type="match status" value="1"/>
</dbReference>
<sequence length="252" mass="27950">MASSAIIDAEKLKKTFIIGPNKIEVIRGVTFSIHPGEYIIFFGPSGCGKSTLLNLCSGLEIPTEGKFLVRGENISGYSSDQKAKFRQTKIGIVFQSFNLLKSMSVQENVALPLLAAGLPRERALKRATNLITIFGLAKHLKQIPTELSGGQQQRVAMARALAANPWILICDEPTGNLDSKSTEDVMGIIYHLNRKSKRTILMVTHNPEHLIYASRVFYMKDGLIIKTEVNHKRPELKKVGEFDLESRALEQG</sequence>
<name>A0A2H0PZW0_9BACT</name>
<dbReference type="EMBL" id="PCXF01000009">
    <property type="protein sequence ID" value="PIR27527.1"/>
    <property type="molecule type" value="Genomic_DNA"/>
</dbReference>
<dbReference type="GO" id="GO:0022857">
    <property type="term" value="F:transmembrane transporter activity"/>
    <property type="evidence" value="ECO:0007669"/>
    <property type="project" value="TreeGrafter"/>
</dbReference>
<dbReference type="GO" id="GO:0098796">
    <property type="term" value="C:membrane protein complex"/>
    <property type="evidence" value="ECO:0007669"/>
    <property type="project" value="UniProtKB-ARBA"/>
</dbReference>
<keyword evidence="1" id="KW-0813">Transport</keyword>
<evidence type="ECO:0000259" key="4">
    <source>
        <dbReference type="PROSITE" id="PS50893"/>
    </source>
</evidence>
<evidence type="ECO:0000256" key="3">
    <source>
        <dbReference type="ARBA" id="ARBA00022840"/>
    </source>
</evidence>
<gene>
    <name evidence="5" type="ORF">COV40_00335</name>
</gene>
<dbReference type="GO" id="GO:0016887">
    <property type="term" value="F:ATP hydrolysis activity"/>
    <property type="evidence" value="ECO:0007669"/>
    <property type="project" value="InterPro"/>
</dbReference>
<dbReference type="Pfam" id="PF00005">
    <property type="entry name" value="ABC_tran"/>
    <property type="match status" value="1"/>
</dbReference>
<comment type="caution">
    <text evidence="5">The sequence shown here is derived from an EMBL/GenBank/DDBJ whole genome shotgun (WGS) entry which is preliminary data.</text>
</comment>
<feature type="domain" description="ABC transporter" evidence="4">
    <location>
        <begin position="7"/>
        <end position="246"/>
    </location>
</feature>
<dbReference type="InterPro" id="IPR017871">
    <property type="entry name" value="ABC_transporter-like_CS"/>
</dbReference>
<dbReference type="InterPro" id="IPR027417">
    <property type="entry name" value="P-loop_NTPase"/>
</dbReference>
<reference evidence="5 6" key="1">
    <citation type="submission" date="2017-09" db="EMBL/GenBank/DDBJ databases">
        <title>Depth-based differentiation of microbial function through sediment-hosted aquifers and enrichment of novel symbionts in the deep terrestrial subsurface.</title>
        <authorList>
            <person name="Probst A.J."/>
            <person name="Ladd B."/>
            <person name="Jarett J.K."/>
            <person name="Geller-Mcgrath D.E."/>
            <person name="Sieber C.M."/>
            <person name="Emerson J.B."/>
            <person name="Anantharaman K."/>
            <person name="Thomas B.C."/>
            <person name="Malmstrom R."/>
            <person name="Stieglmeier M."/>
            <person name="Klingl A."/>
            <person name="Woyke T."/>
            <person name="Ryan C.M."/>
            <person name="Banfield J.F."/>
        </authorList>
    </citation>
    <scope>NUCLEOTIDE SEQUENCE [LARGE SCALE GENOMIC DNA]</scope>
    <source>
        <strain evidence="5">CG11_big_fil_rev_8_21_14_0_20_42_15</strain>
    </source>
</reference>
<keyword evidence="2" id="KW-0547">Nucleotide-binding</keyword>
<dbReference type="FunFam" id="3.40.50.300:FF:000032">
    <property type="entry name" value="Export ABC transporter ATP-binding protein"/>
    <property type="match status" value="1"/>
</dbReference>
<proteinExistence type="predicted"/>
<dbReference type="SUPFAM" id="SSF52540">
    <property type="entry name" value="P-loop containing nucleoside triphosphate hydrolases"/>
    <property type="match status" value="1"/>
</dbReference>
<dbReference type="InterPro" id="IPR017911">
    <property type="entry name" value="MacB-like_ATP-bd"/>
</dbReference>
<dbReference type="PROSITE" id="PS50893">
    <property type="entry name" value="ABC_TRANSPORTER_2"/>
    <property type="match status" value="1"/>
</dbReference>
<evidence type="ECO:0000313" key="6">
    <source>
        <dbReference type="Proteomes" id="UP000231154"/>
    </source>
</evidence>
<dbReference type="GO" id="GO:0005524">
    <property type="term" value="F:ATP binding"/>
    <property type="evidence" value="ECO:0007669"/>
    <property type="project" value="UniProtKB-KW"/>
</dbReference>
<dbReference type="GO" id="GO:0005886">
    <property type="term" value="C:plasma membrane"/>
    <property type="evidence" value="ECO:0007669"/>
    <property type="project" value="TreeGrafter"/>
</dbReference>